<protein>
    <recommendedName>
        <fullName evidence="10">U3 small nucleolar RNA-associated protein 6</fullName>
    </recommendedName>
</protein>
<evidence type="ECO:0000256" key="5">
    <source>
        <dbReference type="ARBA" id="ARBA00023242"/>
    </source>
</evidence>
<dbReference type="Pfam" id="PF24892">
    <property type="entry name" value="UTP6_C"/>
    <property type="match status" value="1"/>
</dbReference>
<dbReference type="PANTHER" id="PTHR23271:SF1">
    <property type="entry name" value="U3 SMALL NUCLEOLAR RNA-ASSOCIATED PROTEIN 6 HOMOLOG"/>
    <property type="match status" value="1"/>
</dbReference>
<feature type="domain" description="U3 small nucleolar RNA-associated protein 6 N-terminal" evidence="6">
    <location>
        <begin position="9"/>
        <end position="98"/>
    </location>
</feature>
<dbReference type="InterPro" id="IPR003107">
    <property type="entry name" value="HAT"/>
</dbReference>
<feature type="domain" description="U3 small nucleolar RNA-associated protein 6 homolog C-terminal" evidence="7">
    <location>
        <begin position="385"/>
        <end position="658"/>
    </location>
</feature>
<keyword evidence="3" id="KW-0698">rRNA processing</keyword>
<evidence type="ECO:0000256" key="2">
    <source>
        <dbReference type="ARBA" id="ARBA00010734"/>
    </source>
</evidence>
<name>A0ABQ8FP35_9FUNG</name>
<organism evidence="8 9">
    <name type="scientific">Batrachochytrium salamandrivorans</name>
    <dbReference type="NCBI Taxonomy" id="1357716"/>
    <lineage>
        <taxon>Eukaryota</taxon>
        <taxon>Fungi</taxon>
        <taxon>Fungi incertae sedis</taxon>
        <taxon>Chytridiomycota</taxon>
        <taxon>Chytridiomycota incertae sedis</taxon>
        <taxon>Chytridiomycetes</taxon>
        <taxon>Rhizophydiales</taxon>
        <taxon>Rhizophydiales incertae sedis</taxon>
        <taxon>Batrachochytrium</taxon>
    </lineage>
</organism>
<evidence type="ECO:0008006" key="10">
    <source>
        <dbReference type="Google" id="ProtNLM"/>
    </source>
</evidence>
<dbReference type="InterPro" id="IPR055347">
    <property type="entry name" value="UTP6_N"/>
</dbReference>
<dbReference type="Gene3D" id="1.25.40.10">
    <property type="entry name" value="Tetratricopeptide repeat domain"/>
    <property type="match status" value="2"/>
</dbReference>
<dbReference type="SMART" id="SM00386">
    <property type="entry name" value="HAT"/>
    <property type="match status" value="7"/>
</dbReference>
<dbReference type="InterPro" id="IPR013949">
    <property type="entry name" value="Utp6"/>
</dbReference>
<evidence type="ECO:0000259" key="6">
    <source>
        <dbReference type="Pfam" id="PF08640"/>
    </source>
</evidence>
<dbReference type="EMBL" id="JAFCIX010000002">
    <property type="protein sequence ID" value="KAH6601628.1"/>
    <property type="molecule type" value="Genomic_DNA"/>
</dbReference>
<comment type="caution">
    <text evidence="8">The sequence shown here is derived from an EMBL/GenBank/DDBJ whole genome shotgun (WGS) entry which is preliminary data.</text>
</comment>
<dbReference type="SUPFAM" id="SSF48452">
    <property type="entry name" value="TPR-like"/>
    <property type="match status" value="2"/>
</dbReference>
<dbReference type="InterPro" id="IPR056907">
    <property type="entry name" value="UTP6_C"/>
</dbReference>
<dbReference type="Proteomes" id="UP001648503">
    <property type="component" value="Unassembled WGS sequence"/>
</dbReference>
<dbReference type="PANTHER" id="PTHR23271">
    <property type="entry name" value="HEPATOCELLULAR CARCINOMA-ASSOCIATED ANTIGEN 66"/>
    <property type="match status" value="1"/>
</dbReference>
<evidence type="ECO:0000256" key="4">
    <source>
        <dbReference type="ARBA" id="ARBA00022737"/>
    </source>
</evidence>
<comment type="similarity">
    <text evidence="2">Belongs to the UTP6 family.</text>
</comment>
<keyword evidence="9" id="KW-1185">Reference proteome</keyword>
<sequence length="675" mass="77268">MAEQANYHLEGMLAELKDLELRGVFTKLEIKSIVKKRTSFEYSIHRKIVKKTDFLKYIEYEINLEKLRKKRKLRLGLDSAPEKGERGITLSDYSIVRRIHQLHQKALKRFSGDIRLWLQYFEWSKRVGSSKALGKSFAKAIQLHPTKPIFWILAATWEFEENSDVESARVLLQRALRINPIDKTLWTEYFKLELLWVQKIKERRRILFKEDLGSILVASDSTGDTAKDDICKDENRVEPDYSDNEESAGNVGVTIATLDVEAGLEPSLVGKDTEIAQSQGQDTDELMKKELTPLQTALLEVMIPRVIYRNAIKAIPNDISFRFSFLEIYTSFGKASAPGLEDIYKSLITDFPTHTDALVALAEQYTRFIVETDPNFPAALKRSATAFQASLSTHPSVDLWSKYISFLSQKRSACAAVPELVRYLDLLTHKGYGDAHASGYSSISLYLSWARSAETEEKMNILDRALSVFPSSSLLWLEKIANLDSNVAKSDTFQDAAKVVHPMEKLVFWKRYCEFLVESKAADTVINTAFKTSLSGAQLGGTADEDSMKEIYLDWALTQSDGIYVFRKLCTEFIKQRLQSVAFFRKCIDIESQQWSRQIDLNLTDESLKTKAVLEKLWEGAIQADRSHLDTWLGYIRYAFEICKDPRRAAQLYWMAGKEVADKDELERSFQELKQ</sequence>
<evidence type="ECO:0000259" key="7">
    <source>
        <dbReference type="Pfam" id="PF24892"/>
    </source>
</evidence>
<comment type="subcellular location">
    <subcellularLocation>
        <location evidence="1">Nucleus</location>
        <location evidence="1">Nucleolus</location>
    </subcellularLocation>
</comment>
<dbReference type="InterPro" id="IPR011990">
    <property type="entry name" value="TPR-like_helical_dom_sf"/>
</dbReference>
<evidence type="ECO:0000256" key="3">
    <source>
        <dbReference type="ARBA" id="ARBA00022552"/>
    </source>
</evidence>
<keyword evidence="4" id="KW-0677">Repeat</keyword>
<gene>
    <name evidence="8" type="ORF">BASA50_001485</name>
</gene>
<keyword evidence="5" id="KW-0539">Nucleus</keyword>
<proteinExistence type="inferred from homology"/>
<accession>A0ABQ8FP35</accession>
<reference evidence="8 9" key="1">
    <citation type="submission" date="2021-02" db="EMBL/GenBank/DDBJ databases">
        <title>Variation within the Batrachochytrium salamandrivorans European outbreak.</title>
        <authorList>
            <person name="Kelly M."/>
            <person name="Pasmans F."/>
            <person name="Shea T.P."/>
            <person name="Munoz J.F."/>
            <person name="Carranza S."/>
            <person name="Cuomo C.A."/>
            <person name="Martel A."/>
        </authorList>
    </citation>
    <scope>NUCLEOTIDE SEQUENCE [LARGE SCALE GENOMIC DNA]</scope>
    <source>
        <strain evidence="8 9">AMFP18/2</strain>
    </source>
</reference>
<evidence type="ECO:0000256" key="1">
    <source>
        <dbReference type="ARBA" id="ARBA00004604"/>
    </source>
</evidence>
<evidence type="ECO:0000313" key="8">
    <source>
        <dbReference type="EMBL" id="KAH6601628.1"/>
    </source>
</evidence>
<evidence type="ECO:0000313" key="9">
    <source>
        <dbReference type="Proteomes" id="UP001648503"/>
    </source>
</evidence>
<dbReference type="Pfam" id="PF08640">
    <property type="entry name" value="U3_assoc_6"/>
    <property type="match status" value="1"/>
</dbReference>